<evidence type="ECO:0000313" key="8">
    <source>
        <dbReference type="EMBL" id="MDX5894691.1"/>
    </source>
</evidence>
<dbReference type="Gene3D" id="3.30.700.10">
    <property type="entry name" value="Glycoprotein, Type 4 Pilin"/>
    <property type="match status" value="1"/>
</dbReference>
<name>A0AB35T9Z9_RUBRA</name>
<reference evidence="8" key="1">
    <citation type="submission" date="2023-11" db="EMBL/GenBank/DDBJ databases">
        <title>MicrobeMod: A computational toolkit for identifying prokaryotic methylation and restriction-modification with nanopore sequencing.</title>
        <authorList>
            <person name="Crits-Christoph A."/>
            <person name="Kang S.C."/>
            <person name="Lee H."/>
            <person name="Ostrov N."/>
        </authorList>
    </citation>
    <scope>NUCLEOTIDE SEQUENCE</scope>
    <source>
        <strain evidence="8">ATCC 51242</strain>
    </source>
</reference>
<dbReference type="Pfam" id="PF07963">
    <property type="entry name" value="N_methyl"/>
    <property type="match status" value="1"/>
</dbReference>
<dbReference type="Proteomes" id="UP001281130">
    <property type="component" value="Unassembled WGS sequence"/>
</dbReference>
<keyword evidence="2" id="KW-0488">Methylation</keyword>
<feature type="region of interest" description="Disordered" evidence="6">
    <location>
        <begin position="130"/>
        <end position="163"/>
    </location>
</feature>
<dbReference type="AlphaFoldDB" id="A0AB35T9Z9"/>
<evidence type="ECO:0000256" key="6">
    <source>
        <dbReference type="SAM" id="MobiDB-lite"/>
    </source>
</evidence>
<evidence type="ECO:0000256" key="7">
    <source>
        <dbReference type="SAM" id="Phobius"/>
    </source>
</evidence>
<dbReference type="NCBIfam" id="TIGR02532">
    <property type="entry name" value="IV_pilin_GFxxxE"/>
    <property type="match status" value="1"/>
</dbReference>
<dbReference type="InterPro" id="IPR012902">
    <property type="entry name" value="N_methyl_site"/>
</dbReference>
<dbReference type="PANTHER" id="PTHR30093:SF44">
    <property type="entry name" value="TYPE II SECRETION SYSTEM CORE PROTEIN G"/>
    <property type="match status" value="1"/>
</dbReference>
<evidence type="ECO:0000256" key="1">
    <source>
        <dbReference type="ARBA" id="ARBA00004167"/>
    </source>
</evidence>
<evidence type="ECO:0000256" key="3">
    <source>
        <dbReference type="ARBA" id="ARBA00022692"/>
    </source>
</evidence>
<evidence type="ECO:0000256" key="2">
    <source>
        <dbReference type="ARBA" id="ARBA00022481"/>
    </source>
</evidence>
<dbReference type="PROSITE" id="PS00409">
    <property type="entry name" value="PROKAR_NTER_METHYL"/>
    <property type="match status" value="1"/>
</dbReference>
<keyword evidence="3 7" id="KW-0812">Transmembrane</keyword>
<gene>
    <name evidence="8" type="ORF">SIL72_11730</name>
</gene>
<organism evidence="8 9">
    <name type="scientific">Rubrobacter radiotolerans</name>
    <name type="common">Arthrobacter radiotolerans</name>
    <dbReference type="NCBI Taxonomy" id="42256"/>
    <lineage>
        <taxon>Bacteria</taxon>
        <taxon>Bacillati</taxon>
        <taxon>Actinomycetota</taxon>
        <taxon>Rubrobacteria</taxon>
        <taxon>Rubrobacterales</taxon>
        <taxon>Rubrobacteraceae</taxon>
        <taxon>Rubrobacter</taxon>
    </lineage>
</organism>
<protein>
    <submittedName>
        <fullName evidence="8">Prepilin-type N-terminal cleavage/methylation domain-containing protein</fullName>
    </submittedName>
</protein>
<comment type="subcellular location">
    <subcellularLocation>
        <location evidence="1">Membrane</location>
        <topology evidence="1">Single-pass membrane protein</topology>
    </subcellularLocation>
</comment>
<keyword evidence="4 7" id="KW-1133">Transmembrane helix</keyword>
<dbReference type="SUPFAM" id="SSF54523">
    <property type="entry name" value="Pili subunits"/>
    <property type="match status" value="1"/>
</dbReference>
<evidence type="ECO:0000313" key="9">
    <source>
        <dbReference type="Proteomes" id="UP001281130"/>
    </source>
</evidence>
<proteinExistence type="predicted"/>
<dbReference type="EMBL" id="JAWXXX010000001">
    <property type="protein sequence ID" value="MDX5894691.1"/>
    <property type="molecule type" value="Genomic_DNA"/>
</dbReference>
<evidence type="ECO:0000256" key="4">
    <source>
        <dbReference type="ARBA" id="ARBA00022989"/>
    </source>
</evidence>
<accession>A0AB35T9Z9</accession>
<dbReference type="RefSeq" id="WP_084263893.1">
    <property type="nucleotide sequence ID" value="NZ_CP007514.1"/>
</dbReference>
<dbReference type="InterPro" id="IPR045584">
    <property type="entry name" value="Pilin-like"/>
</dbReference>
<evidence type="ECO:0000256" key="5">
    <source>
        <dbReference type="ARBA" id="ARBA00023136"/>
    </source>
</evidence>
<dbReference type="GO" id="GO:0016020">
    <property type="term" value="C:membrane"/>
    <property type="evidence" value="ECO:0007669"/>
    <property type="project" value="UniProtKB-SubCell"/>
</dbReference>
<dbReference type="PANTHER" id="PTHR30093">
    <property type="entry name" value="GENERAL SECRETION PATHWAY PROTEIN G"/>
    <property type="match status" value="1"/>
</dbReference>
<sequence length="163" mass="17280">MSMSVVEKVPGYPQPTERFRIGMPSTQRPDHPGERGFSLVELLVVVVIIGILSAIAIPTFLAQREQAQSAAVQSDLRNAATAASSCSSENDGSYASCNLQRLRSDYDFNPTDGVTLSGVVNTATRWAAEGRHTANPSATVHHFDTETGSQVRPGPKTPGAPGS</sequence>
<keyword evidence="5 7" id="KW-0472">Membrane</keyword>
<comment type="caution">
    <text evidence="8">The sequence shown here is derived from an EMBL/GenBank/DDBJ whole genome shotgun (WGS) entry which is preliminary data.</text>
</comment>
<feature type="transmembrane region" description="Helical" evidence="7">
    <location>
        <begin position="42"/>
        <end position="61"/>
    </location>
</feature>